<dbReference type="SUPFAM" id="SSF56219">
    <property type="entry name" value="DNase I-like"/>
    <property type="match status" value="1"/>
</dbReference>
<reference evidence="2" key="1">
    <citation type="submission" date="2020-06" db="EMBL/GenBank/DDBJ databases">
        <authorList>
            <person name="Li T."/>
            <person name="Hu X."/>
            <person name="Zhang T."/>
            <person name="Song X."/>
            <person name="Zhang H."/>
            <person name="Dai N."/>
            <person name="Sheng W."/>
            <person name="Hou X."/>
            <person name="Wei L."/>
        </authorList>
    </citation>
    <scope>NUCLEOTIDE SEQUENCE</scope>
    <source>
        <strain evidence="2">KEN1</strain>
        <tissue evidence="2">Leaf</tissue>
    </source>
</reference>
<dbReference type="PANTHER" id="PTHR33116:SF78">
    <property type="entry name" value="OS12G0587133 PROTEIN"/>
    <property type="match status" value="1"/>
</dbReference>
<reference evidence="2" key="2">
    <citation type="journal article" date="2024" name="Plant">
        <title>Genomic evolution and insights into agronomic trait innovations of Sesamum species.</title>
        <authorList>
            <person name="Miao H."/>
            <person name="Wang L."/>
            <person name="Qu L."/>
            <person name="Liu H."/>
            <person name="Sun Y."/>
            <person name="Le M."/>
            <person name="Wang Q."/>
            <person name="Wei S."/>
            <person name="Zheng Y."/>
            <person name="Lin W."/>
            <person name="Duan Y."/>
            <person name="Cao H."/>
            <person name="Xiong S."/>
            <person name="Wang X."/>
            <person name="Wei L."/>
            <person name="Li C."/>
            <person name="Ma Q."/>
            <person name="Ju M."/>
            <person name="Zhao R."/>
            <person name="Li G."/>
            <person name="Mu C."/>
            <person name="Tian Q."/>
            <person name="Mei H."/>
            <person name="Zhang T."/>
            <person name="Gao T."/>
            <person name="Zhang H."/>
        </authorList>
    </citation>
    <scope>NUCLEOTIDE SEQUENCE</scope>
    <source>
        <strain evidence="2">KEN1</strain>
    </source>
</reference>
<sequence length="784" mass="88648">MTFVAATAALSLEPSLYAKLSAIPNVSRSREDADSEDDSMEDEDIPSQFNFQQFLGLTEKVIDHGDVESFAILESLRVNWEARFGKAGIATADETIEGSNMPVKQQGSLDSIDHVECMANENNTPRFRSPSITAPKPDLGPTAPSSLGPQHSGIGRPLYPDAITKACTRLDFARVCVMLDISSKLPKHIVIMKVENEGSKDDRGMIWEEPIIHATTAPSDPMMREQLVLLSDWKWFSDYTSPGNQIWLSWNDDELDIKVLPVHELVIHCRVFIRQIHTAVLVSIVYRENDLGVRRDLWRTLSHIADFIYVEPWLVLGDFNAVVDMSEVCGASGDIRSVIEDFQGFLNYTDRWSSAFYASLTPHTSDHSPLILKGNALGNHIIMFRFDNYLASSPDFVPTMHNIWKHRIVGTVTYSVMRGIDTARYFSIVHIVADWLASKRIFQITDDDGQTRTTPGEIIREFVGIYWSLLGAEPSTRFINLMYRRPWANHIVTVEESQRLIRPVTKEDIKLAIFDIAEDKSPGPDGYSFGFYKAAWPVIGEEVTREIMEFFSTGRFLRQLNATLLALIPKLINQDRDFIFHWKCRELGLFQLCFADDLLLFCEANEQSISLFKRGLGLFAALSGLYVSPTKSHLILSKSAQHNRDMILGVLGFQEGHLPVRYLRLPLIASRLSLSDCIGSSFLLWHDPWHSLGLLILQFPRGLQFIDTSAKAKLQEVISNGQWNWPLILDIECLDIIYFLPTIHGGDDHISWSVEDGQFSNQEDYALFHPPGPKLSWSSLLLGP</sequence>
<name>A0AAW2TCA5_9LAMI</name>
<organism evidence="2">
    <name type="scientific">Sesamum latifolium</name>
    <dbReference type="NCBI Taxonomy" id="2727402"/>
    <lineage>
        <taxon>Eukaryota</taxon>
        <taxon>Viridiplantae</taxon>
        <taxon>Streptophyta</taxon>
        <taxon>Embryophyta</taxon>
        <taxon>Tracheophyta</taxon>
        <taxon>Spermatophyta</taxon>
        <taxon>Magnoliopsida</taxon>
        <taxon>eudicotyledons</taxon>
        <taxon>Gunneridae</taxon>
        <taxon>Pentapetalae</taxon>
        <taxon>asterids</taxon>
        <taxon>lamiids</taxon>
        <taxon>Lamiales</taxon>
        <taxon>Pedaliaceae</taxon>
        <taxon>Sesamum</taxon>
    </lineage>
</organism>
<dbReference type="AlphaFoldDB" id="A0AAW2TCA5"/>
<gene>
    <name evidence="2" type="ORF">Slati_4257100</name>
</gene>
<comment type="caution">
    <text evidence="2">The sequence shown here is derived from an EMBL/GenBank/DDBJ whole genome shotgun (WGS) entry which is preliminary data.</text>
</comment>
<feature type="region of interest" description="Disordered" evidence="1">
    <location>
        <begin position="122"/>
        <end position="151"/>
    </location>
</feature>
<dbReference type="PANTHER" id="PTHR33116">
    <property type="entry name" value="REVERSE TRANSCRIPTASE ZINC-BINDING DOMAIN-CONTAINING PROTEIN-RELATED-RELATED"/>
    <property type="match status" value="1"/>
</dbReference>
<proteinExistence type="predicted"/>
<dbReference type="EMBL" id="JACGWN010000015">
    <property type="protein sequence ID" value="KAL0402272.1"/>
    <property type="molecule type" value="Genomic_DNA"/>
</dbReference>
<accession>A0AAW2TCA5</accession>
<protein>
    <submittedName>
        <fullName evidence="2">Uncharacterized protein</fullName>
    </submittedName>
</protein>
<dbReference type="InterPro" id="IPR036691">
    <property type="entry name" value="Endo/exonu/phosph_ase_sf"/>
</dbReference>
<evidence type="ECO:0000256" key="1">
    <source>
        <dbReference type="SAM" id="MobiDB-lite"/>
    </source>
</evidence>
<evidence type="ECO:0000313" key="2">
    <source>
        <dbReference type="EMBL" id="KAL0402272.1"/>
    </source>
</evidence>
<feature type="compositionally biased region" description="Polar residues" evidence="1">
    <location>
        <begin position="122"/>
        <end position="132"/>
    </location>
</feature>